<feature type="domain" description="Polysaccharide chain length determinant N-terminal" evidence="9">
    <location>
        <begin position="12"/>
        <end position="105"/>
    </location>
</feature>
<feature type="region of interest" description="Disordered" evidence="7">
    <location>
        <begin position="476"/>
        <end position="498"/>
    </location>
</feature>
<evidence type="ECO:0000256" key="4">
    <source>
        <dbReference type="ARBA" id="ARBA00022989"/>
    </source>
</evidence>
<keyword evidence="11" id="KW-1185">Reference proteome</keyword>
<dbReference type="AlphaFoldDB" id="A0AA43ZDL2"/>
<keyword evidence="6" id="KW-0175">Coiled coil</keyword>
<evidence type="ECO:0000256" key="5">
    <source>
        <dbReference type="ARBA" id="ARBA00023136"/>
    </source>
</evidence>
<keyword evidence="3 8" id="KW-0812">Transmembrane</keyword>
<evidence type="ECO:0000256" key="6">
    <source>
        <dbReference type="SAM" id="Coils"/>
    </source>
</evidence>
<proteinExistence type="predicted"/>
<evidence type="ECO:0000256" key="7">
    <source>
        <dbReference type="SAM" id="MobiDB-lite"/>
    </source>
</evidence>
<dbReference type="GO" id="GO:0004713">
    <property type="term" value="F:protein tyrosine kinase activity"/>
    <property type="evidence" value="ECO:0007669"/>
    <property type="project" value="TreeGrafter"/>
</dbReference>
<feature type="transmembrane region" description="Helical" evidence="8">
    <location>
        <begin position="29"/>
        <end position="47"/>
    </location>
</feature>
<dbReference type="RefSeq" id="WP_167127529.1">
    <property type="nucleotide sequence ID" value="NZ_JAANCM010000002.1"/>
</dbReference>
<dbReference type="GO" id="GO:0005886">
    <property type="term" value="C:plasma membrane"/>
    <property type="evidence" value="ECO:0007669"/>
    <property type="project" value="UniProtKB-SubCell"/>
</dbReference>
<dbReference type="InterPro" id="IPR050445">
    <property type="entry name" value="Bact_polysacc_biosynth/exp"/>
</dbReference>
<evidence type="ECO:0000256" key="1">
    <source>
        <dbReference type="ARBA" id="ARBA00004651"/>
    </source>
</evidence>
<accession>A0AA43ZDL2</accession>
<evidence type="ECO:0000259" key="9">
    <source>
        <dbReference type="Pfam" id="PF02706"/>
    </source>
</evidence>
<organism evidence="10 11">
    <name type="scientific">Ferranicluibacter rubi</name>
    <dbReference type="NCBI Taxonomy" id="2715133"/>
    <lineage>
        <taxon>Bacteria</taxon>
        <taxon>Pseudomonadati</taxon>
        <taxon>Pseudomonadota</taxon>
        <taxon>Alphaproteobacteria</taxon>
        <taxon>Hyphomicrobiales</taxon>
        <taxon>Rhizobiaceae</taxon>
        <taxon>Ferranicluibacter</taxon>
    </lineage>
</organism>
<dbReference type="Pfam" id="PF02706">
    <property type="entry name" value="Wzz"/>
    <property type="match status" value="1"/>
</dbReference>
<dbReference type="InterPro" id="IPR003856">
    <property type="entry name" value="LPS_length_determ_N"/>
</dbReference>
<dbReference type="EMBL" id="JAANCM010000002">
    <property type="protein sequence ID" value="NHT75105.1"/>
    <property type="molecule type" value="Genomic_DNA"/>
</dbReference>
<dbReference type="InterPro" id="IPR005700">
    <property type="entry name" value="EPS_ExoP-like"/>
</dbReference>
<dbReference type="Gene3D" id="3.40.50.300">
    <property type="entry name" value="P-loop containing nucleotide triphosphate hydrolases"/>
    <property type="match status" value="1"/>
</dbReference>
<feature type="compositionally biased region" description="Pro residues" evidence="7">
    <location>
        <begin position="482"/>
        <end position="491"/>
    </location>
</feature>
<comment type="caution">
    <text evidence="10">The sequence shown here is derived from an EMBL/GenBank/DDBJ whole genome shotgun (WGS) entry which is preliminary data.</text>
</comment>
<keyword evidence="5 8" id="KW-0472">Membrane</keyword>
<feature type="coiled-coil region" evidence="6">
    <location>
        <begin position="321"/>
        <end position="401"/>
    </location>
</feature>
<dbReference type="PANTHER" id="PTHR32309:SF13">
    <property type="entry name" value="FERRIC ENTEROBACTIN TRANSPORT PROTEIN FEPE"/>
    <property type="match status" value="1"/>
</dbReference>
<keyword evidence="2" id="KW-1003">Cell membrane</keyword>
<sequence>MSGFSGSQQDVDIDLGGLFRAIWRRRARVLLTTVAVAALAFTAAHMISPRYDSEARLLIEPREPEFSSMTLQPSAASATSFDEPGISSEVQLLRSVDLIKQVARNMRLHELKEFDPTADPSAISDILVMLGLKRNPLDMPPEERVLKEFQEKLQVYQVEKSRVIGIQFTSKDRALAAAIPNEMAKIYLSLKAGAKLDSNTEASRWLEPEIANLREKVRAAEVKIAEYRSSSDLLPASDSGTFATRELTDISTELARVRGDRATAEARAENVRAALSSGRGAETLNEVVGSAMIQRLKESESQIQNQTADLSTTLLDGHPRIKALRSQLTGIRAQIREETQKILASLENEAKVGELRERQLTQQMNTLKASSAKAGEDEVGLRALEREAAAQRQLLETYLSRYREASSRTGASAAPADARVISNAVEPTEASFPKILPITIVAAMAAFLLSCVVIMLQELFSGRALRPVGGPVPVPAAVSAQPMPPVPPNTPDPRTKRGWSFRRDAATAESPRGTVQPTVGRDVATVASSSNASFSDVREQELAADVPLDGFFVENVAAALIVDRVPLAFIVSPTGDAGSTQTVALARMVSQEGRRVVLVDLTASGCPTALMVMSANLPGITNLLADEIAFADALHADRGSDAHVVPRGNADPAVAMQAIDRLQIIIEALTDAYDLVLVECADADAEAVSRLARAHDVEIIFSVPEVSAEDIVEIITEFAEAGYDHIHIMDARLADQPEPDRRAA</sequence>
<reference evidence="10" key="1">
    <citation type="submission" date="2020-03" db="EMBL/GenBank/DDBJ databases">
        <title>Ferranicluibacter endophyticum gen. nov., sp. nov., a new genus isolated from Rubus ulmifolius Schott. stem.</title>
        <authorList>
            <person name="Roca-Couso R."/>
            <person name="Flores-Felix J.D."/>
            <person name="Igual J.M."/>
            <person name="Rivas R."/>
        </authorList>
    </citation>
    <scope>NUCLEOTIDE SEQUENCE</scope>
    <source>
        <strain evidence="10">CRRU44</strain>
    </source>
</reference>
<evidence type="ECO:0000313" key="11">
    <source>
        <dbReference type="Proteomes" id="UP001155840"/>
    </source>
</evidence>
<dbReference type="InterPro" id="IPR027417">
    <property type="entry name" value="P-loop_NTPase"/>
</dbReference>
<evidence type="ECO:0000256" key="3">
    <source>
        <dbReference type="ARBA" id="ARBA00022692"/>
    </source>
</evidence>
<evidence type="ECO:0000313" key="10">
    <source>
        <dbReference type="EMBL" id="NHT75105.1"/>
    </source>
</evidence>
<comment type="subcellular location">
    <subcellularLocation>
        <location evidence="1">Cell membrane</location>
        <topology evidence="1">Multi-pass membrane protein</topology>
    </subcellularLocation>
</comment>
<dbReference type="NCBIfam" id="TIGR01005">
    <property type="entry name" value="eps_transp_fam"/>
    <property type="match status" value="1"/>
</dbReference>
<gene>
    <name evidence="10" type="ORF">G8E10_04960</name>
</gene>
<dbReference type="PANTHER" id="PTHR32309">
    <property type="entry name" value="TYROSINE-PROTEIN KINASE"/>
    <property type="match status" value="1"/>
</dbReference>
<dbReference type="SUPFAM" id="SSF52540">
    <property type="entry name" value="P-loop containing nucleoside triphosphate hydrolases"/>
    <property type="match status" value="1"/>
</dbReference>
<dbReference type="Proteomes" id="UP001155840">
    <property type="component" value="Unassembled WGS sequence"/>
</dbReference>
<evidence type="ECO:0000256" key="2">
    <source>
        <dbReference type="ARBA" id="ARBA00022475"/>
    </source>
</evidence>
<evidence type="ECO:0000256" key="8">
    <source>
        <dbReference type="SAM" id="Phobius"/>
    </source>
</evidence>
<keyword evidence="4 8" id="KW-1133">Transmembrane helix</keyword>
<protein>
    <submittedName>
        <fullName evidence="10">Chain-length determining protein</fullName>
    </submittedName>
</protein>
<name>A0AA43ZDL2_9HYPH</name>